<dbReference type="EMBL" id="MW434313">
    <property type="protein sequence ID" value="QRW42654.1"/>
    <property type="molecule type" value="Genomic_RNA"/>
</dbReference>
<evidence type="ECO:0000313" key="4">
    <source>
        <dbReference type="EMBL" id="QRW42650.1"/>
    </source>
</evidence>
<reference evidence="1" key="1">
    <citation type="journal article" date="2020" name="bioRxiv">
        <title>Single mosquito metatranscriptomics identifies vectors, emerging pathogens and reservoirs in one assay.</title>
        <authorList>
            <person name="Batson J."/>
            <person name="Dudas G."/>
            <person name="Haas-Stapleton E."/>
            <person name="Kistler A.L."/>
            <person name="Li L.M."/>
            <person name="Logan P."/>
            <person name="Ratnasiri K."/>
            <person name="Retallack H."/>
        </authorList>
    </citation>
    <scope>NUCLEOTIDE SEQUENCE</scope>
    <source>
        <strain evidence="5">CMS002_026a_WVAL</strain>
        <strain evidence="2">CMS002_026b_WVAL</strain>
        <strain evidence="1">CMS002_026c_WVAL</strain>
        <strain evidence="3">CMS002_026d_WVAL</strain>
        <strain evidence="6">CMS002_026e_WVAL</strain>
        <strain evidence="4">CMS002_045e_WVAL</strain>
    </source>
</reference>
<accession>A0A894KEU6</accession>
<name>A0A894KEU6_9VIRU</name>
<dbReference type="EMBL" id="MW434307">
    <property type="protein sequence ID" value="QRW42648.1"/>
    <property type="molecule type" value="Genomic_RNA"/>
</dbReference>
<evidence type="ECO:0000313" key="6">
    <source>
        <dbReference type="EMBL" id="QRW42654.1"/>
    </source>
</evidence>
<evidence type="ECO:0000313" key="1">
    <source>
        <dbReference type="EMBL" id="QRW42646.1"/>
    </source>
</evidence>
<dbReference type="EMBL" id="MW434310">
    <property type="protein sequence ID" value="QRW42651.1"/>
    <property type="molecule type" value="Genomic_RNA"/>
</dbReference>
<organism evidence="1">
    <name type="scientific">Usinis virus</name>
    <dbReference type="NCBI Taxonomy" id="2800948"/>
    <lineage>
        <taxon>Viruses</taxon>
        <taxon>Riboviria</taxon>
    </lineage>
</organism>
<protein>
    <submittedName>
        <fullName evidence="1">Polymerase PB2</fullName>
    </submittedName>
</protein>
<evidence type="ECO:0000313" key="5">
    <source>
        <dbReference type="EMBL" id="QRW42651.1"/>
    </source>
</evidence>
<sequence length="780" mass="87953">MNKETLRDEAQKKRLLAVCRKIINLPPGSHEILQKAPICNLRQIERQAKNVKDPSPLQTMMASISEKYPISGDMEKLKACGIPQDMIGQKDMHRVGRVMVKKEAIDFFINTSSAPDENVKKAIEIIYDNQNRMADEYFKWDWSTARVSFGQQEMQRRVVRTNSVVMEVPRGERTQLLIAAFFPENVIHWDMVDKGLLKKLLTTLGDISVARLPLLHQTRLLASAMDPRERMLPTSPSLPMDVQYFRHSFSSNDHITKVVTKNPQSFTSGEEYGEMLGRVIAWRSSKNDSQDEIRKQLEGGTIDGLNITNIVRMTKEPGIYKDVVRAVFGLQSPAVVTIRGVDFYPQGGKITSMTCYNQAGRLFHAYRGRETVLLNHQGAPCSFTRMDGGIATIKMLVGTGRNLKEILARIAIFLRIGWFKSTKPTVATMAAESYDWAKREPWAVLSEATGGYVSKAMYQRAVNSSTNFSCVEFLTEAPAISPRSLRVKLSWPFLTFENGMQIKVMPPLLYPVLPLQTILRGTLLSDHYSPIARLKVKIGFFSHPKNFEIMEKLASEGDFEWQNEGIRMGVQGNRKDQIHATARALYQKISNDPQTRDRRLLVLLYCFASKTPTIVPATHYCTEFQWCGSIDINLKGLSGAVTITNKGILVNGDVVVKIESRVSDGVMAQFVPGWEIIAKPKTLVPVSPFRVLSDTQHKEGKIMAVGAYGKIFYLRKSALAKEKYNDTIKRQILAFQTAEARIAQKRLLDQGIVFQLEEGTTQGVVKRIRLEDSDSDDAFD</sequence>
<dbReference type="EMBL" id="MW434309">
    <property type="protein sequence ID" value="QRW42650.1"/>
    <property type="molecule type" value="Genomic_RNA"/>
</dbReference>
<evidence type="ECO:0000313" key="3">
    <source>
        <dbReference type="EMBL" id="QRW42648.1"/>
    </source>
</evidence>
<dbReference type="EMBL" id="MW434304">
    <property type="protein sequence ID" value="QRW42646.1"/>
    <property type="molecule type" value="Genomic_RNA"/>
</dbReference>
<evidence type="ECO:0000313" key="2">
    <source>
        <dbReference type="EMBL" id="QRW42647.1"/>
    </source>
</evidence>
<proteinExistence type="predicted"/>
<dbReference type="EMBL" id="MW434305">
    <property type="protein sequence ID" value="QRW42647.1"/>
    <property type="molecule type" value="Genomic_RNA"/>
</dbReference>